<dbReference type="GO" id="GO:0009228">
    <property type="term" value="P:thiamine biosynthetic process"/>
    <property type="evidence" value="ECO:0007669"/>
    <property type="project" value="UniProtKB-KW"/>
</dbReference>
<gene>
    <name evidence="2 5" type="primary">thiL</name>
    <name evidence="5" type="ORF">QQX03_06285</name>
</gene>
<dbReference type="InterPro" id="IPR010918">
    <property type="entry name" value="PurM-like_C_dom"/>
</dbReference>
<feature type="binding site" evidence="2">
    <location>
        <position position="226"/>
    </location>
    <ligand>
        <name>substrate</name>
    </ligand>
</feature>
<feature type="binding site" evidence="2">
    <location>
        <position position="60"/>
    </location>
    <ligand>
        <name>Mg(2+)</name>
        <dbReference type="ChEBI" id="CHEBI:18420"/>
        <label>3</label>
    </ligand>
</feature>
<feature type="binding site" evidence="2">
    <location>
        <position position="129"/>
    </location>
    <ligand>
        <name>ATP</name>
        <dbReference type="ChEBI" id="CHEBI:30616"/>
    </ligand>
</feature>
<keyword evidence="2 5" id="KW-0808">Transferase</keyword>
<feature type="domain" description="PurM-like N-terminal" evidence="3">
    <location>
        <begin position="15"/>
        <end position="120"/>
    </location>
</feature>
<feature type="binding site" evidence="2">
    <location>
        <position position="60"/>
    </location>
    <ligand>
        <name>Mg(2+)</name>
        <dbReference type="ChEBI" id="CHEBI:18420"/>
        <label>2</label>
    </ligand>
</feature>
<comment type="catalytic activity">
    <reaction evidence="2">
        <text>thiamine phosphate + ATP = thiamine diphosphate + ADP</text>
        <dbReference type="Rhea" id="RHEA:15913"/>
        <dbReference type="ChEBI" id="CHEBI:30616"/>
        <dbReference type="ChEBI" id="CHEBI:37575"/>
        <dbReference type="ChEBI" id="CHEBI:58937"/>
        <dbReference type="ChEBI" id="CHEBI:456216"/>
        <dbReference type="EC" id="2.7.4.16"/>
    </reaction>
</comment>
<sequence>MRKLPLHPGARGLDDDCAILEIGNETLILTHDMMAEGTHFQEGGDLADAAWKLVAVNLSDLASKGAEPIGLLLGHSLGSGDERFLEGLYEALSAHDVPLLGGDTIKTTGKRAFGLTAIGRASHTPVPSRCGAQIGDQLYVTGLLGCAMLGFEGDPEHLAAYNRPTPRLIEGQALAPHVSAMMDISDGLMLDTFRMASASEVSIAIDSALVPVASNKRRNECMRWGEDYELLFTLPLETEPPVDCMRIGTVEPQGFAPLIFDSNPVVNPEGLGYQH</sequence>
<reference evidence="5 6" key="1">
    <citation type="submission" date="2023-06" db="EMBL/GenBank/DDBJ databases">
        <title>Altererythrobacter rubellus NBRC 112769 genome.</title>
        <authorList>
            <person name="Zhang K."/>
        </authorList>
    </citation>
    <scope>NUCLEOTIDE SEQUENCE [LARGE SCALE GENOMIC DNA]</scope>
    <source>
        <strain evidence="5 6">NBRC 112769</strain>
    </source>
</reference>
<dbReference type="GO" id="GO:0009030">
    <property type="term" value="F:thiamine-phosphate kinase activity"/>
    <property type="evidence" value="ECO:0007669"/>
    <property type="project" value="UniProtKB-UniRule"/>
</dbReference>
<dbReference type="Pfam" id="PF02769">
    <property type="entry name" value="AIRS_C"/>
    <property type="match status" value="1"/>
</dbReference>
<feature type="binding site" evidence="2">
    <location>
        <position position="185"/>
    </location>
    <ligand>
        <name>ATP</name>
        <dbReference type="ChEBI" id="CHEBI:30616"/>
    </ligand>
</feature>
<dbReference type="SUPFAM" id="SSF55326">
    <property type="entry name" value="PurM N-terminal domain-like"/>
    <property type="match status" value="1"/>
</dbReference>
<dbReference type="PANTHER" id="PTHR30270:SF0">
    <property type="entry name" value="THIAMINE-MONOPHOSPHATE KINASE"/>
    <property type="match status" value="1"/>
</dbReference>
<feature type="binding site" evidence="2">
    <location>
        <position position="32"/>
    </location>
    <ligand>
        <name>Mg(2+)</name>
        <dbReference type="ChEBI" id="CHEBI:18420"/>
        <label>2</label>
    </ligand>
</feature>
<proteinExistence type="inferred from homology"/>
<dbReference type="Pfam" id="PF00586">
    <property type="entry name" value="AIRS"/>
    <property type="match status" value="1"/>
</dbReference>
<keyword evidence="1 2" id="KW-0784">Thiamine biosynthesis</keyword>
<keyword evidence="2" id="KW-0547">Nucleotide-binding</keyword>
<feature type="binding site" evidence="2">
    <location>
        <position position="30"/>
    </location>
    <ligand>
        <name>Mg(2+)</name>
        <dbReference type="ChEBI" id="CHEBI:18420"/>
        <label>4</label>
    </ligand>
</feature>
<feature type="binding site" evidence="2">
    <location>
        <begin position="102"/>
        <end position="103"/>
    </location>
    <ligand>
        <name>ATP</name>
        <dbReference type="ChEBI" id="CHEBI:30616"/>
    </ligand>
</feature>
<dbReference type="AlphaFoldDB" id="A0A9Y2B7P6"/>
<evidence type="ECO:0000259" key="4">
    <source>
        <dbReference type="Pfam" id="PF02769"/>
    </source>
</evidence>
<feature type="binding site" evidence="2">
    <location>
        <position position="16"/>
    </location>
    <ligand>
        <name>Mg(2+)</name>
        <dbReference type="ChEBI" id="CHEBI:18420"/>
        <label>3</label>
    </ligand>
</feature>
<dbReference type="InterPro" id="IPR006283">
    <property type="entry name" value="ThiL-like"/>
</dbReference>
<dbReference type="GO" id="GO:0000287">
    <property type="term" value="F:magnesium ion binding"/>
    <property type="evidence" value="ECO:0007669"/>
    <property type="project" value="UniProtKB-UniRule"/>
</dbReference>
<keyword evidence="2" id="KW-0460">Magnesium</keyword>
<feature type="binding site" evidence="2">
    <location>
        <position position="32"/>
    </location>
    <ligand>
        <name>Mg(2+)</name>
        <dbReference type="ChEBI" id="CHEBI:18420"/>
        <label>1</label>
    </ligand>
</feature>
<accession>A0A9Y2B7P6</accession>
<dbReference type="InterPro" id="IPR036676">
    <property type="entry name" value="PurM-like_C_sf"/>
</dbReference>
<dbReference type="SUPFAM" id="SSF56042">
    <property type="entry name" value="PurM C-terminal domain-like"/>
    <property type="match status" value="1"/>
</dbReference>
<feature type="binding site" evidence="2">
    <location>
        <position position="255"/>
    </location>
    <ligand>
        <name>substrate</name>
    </ligand>
</feature>
<feature type="binding site" evidence="2">
    <location>
        <position position="16"/>
    </location>
    <ligand>
        <name>Mg(2+)</name>
        <dbReference type="ChEBI" id="CHEBI:18420"/>
        <label>4</label>
    </ligand>
</feature>
<keyword evidence="2" id="KW-0479">Metal-binding</keyword>
<feature type="binding site" evidence="2">
    <location>
        <position position="183"/>
    </location>
    <ligand>
        <name>Mg(2+)</name>
        <dbReference type="ChEBI" id="CHEBI:18420"/>
        <label>3</label>
    </ligand>
</feature>
<dbReference type="CDD" id="cd02194">
    <property type="entry name" value="ThiL"/>
    <property type="match status" value="1"/>
</dbReference>
<dbReference type="GO" id="GO:0009229">
    <property type="term" value="P:thiamine diphosphate biosynthetic process"/>
    <property type="evidence" value="ECO:0007669"/>
    <property type="project" value="UniProtKB-UniRule"/>
</dbReference>
<comment type="pathway">
    <text evidence="2">Cofactor biosynthesis; thiamine diphosphate biosynthesis; thiamine diphosphate from thiamine phosphate: step 1/1.</text>
</comment>
<protein>
    <recommendedName>
        <fullName evidence="2">Thiamine-monophosphate kinase</fullName>
        <shortName evidence="2">TMP kinase</shortName>
        <shortName evidence="2">Thiamine-phosphate kinase</shortName>
        <ecNumber evidence="2">2.7.4.16</ecNumber>
    </recommendedName>
</protein>
<comment type="similarity">
    <text evidence="2">Belongs to the thiamine-monophosphate kinase family.</text>
</comment>
<organism evidence="5 6">
    <name type="scientific">Altererythrobacter rubellus</name>
    <dbReference type="NCBI Taxonomy" id="2173831"/>
    <lineage>
        <taxon>Bacteria</taxon>
        <taxon>Pseudomonadati</taxon>
        <taxon>Pseudomonadota</taxon>
        <taxon>Alphaproteobacteria</taxon>
        <taxon>Sphingomonadales</taxon>
        <taxon>Erythrobacteraceae</taxon>
        <taxon>Altererythrobacter</taxon>
    </lineage>
</organism>
<feature type="binding site" evidence="2">
    <location>
        <position position="60"/>
    </location>
    <ligand>
        <name>Mg(2+)</name>
        <dbReference type="ChEBI" id="CHEBI:18420"/>
        <label>4</label>
    </ligand>
</feature>
<dbReference type="PANTHER" id="PTHR30270">
    <property type="entry name" value="THIAMINE-MONOPHOSPHATE KINASE"/>
    <property type="match status" value="1"/>
</dbReference>
<evidence type="ECO:0000313" key="5">
    <source>
        <dbReference type="EMBL" id="WIW94595.1"/>
    </source>
</evidence>
<evidence type="ECO:0000256" key="2">
    <source>
        <dbReference type="HAMAP-Rule" id="MF_02128"/>
    </source>
</evidence>
<comment type="function">
    <text evidence="2">Catalyzes the ATP-dependent phosphorylation of thiamine-monophosphate (TMP) to form thiamine-pyrophosphate (TPP), the active form of vitamin B1.</text>
</comment>
<name>A0A9Y2B7P6_9SPHN</name>
<dbReference type="NCBIfam" id="TIGR01379">
    <property type="entry name" value="thiL"/>
    <property type="match status" value="1"/>
</dbReference>
<feature type="binding site" evidence="2">
    <location>
        <position position="39"/>
    </location>
    <ligand>
        <name>substrate</name>
    </ligand>
</feature>
<dbReference type="KEGG" id="arue:QQX03_06285"/>
<feature type="binding site" evidence="2">
    <location>
        <position position="103"/>
    </location>
    <ligand>
        <name>Mg(2+)</name>
        <dbReference type="ChEBI" id="CHEBI:18420"/>
        <label>1</label>
    </ligand>
</feature>
<dbReference type="HAMAP" id="MF_02128">
    <property type="entry name" value="TMP_kinase"/>
    <property type="match status" value="1"/>
</dbReference>
<comment type="caution">
    <text evidence="2">Lacks conserved residue(s) required for the propagation of feature annotation.</text>
</comment>
<dbReference type="Gene3D" id="3.30.1330.10">
    <property type="entry name" value="PurM-like, N-terminal domain"/>
    <property type="match status" value="1"/>
</dbReference>
<keyword evidence="2 5" id="KW-0418">Kinase</keyword>
<comment type="miscellaneous">
    <text evidence="2">Reaction mechanism of ThiL seems to utilize a direct, inline transfer of the gamma-phosphate of ATP to TMP rather than a phosphorylated enzyme intermediate.</text>
</comment>
<dbReference type="EMBL" id="CP127221">
    <property type="protein sequence ID" value="WIW94595.1"/>
    <property type="molecule type" value="Genomic_DNA"/>
</dbReference>
<evidence type="ECO:0000313" key="6">
    <source>
        <dbReference type="Proteomes" id="UP001231445"/>
    </source>
</evidence>
<evidence type="ECO:0000256" key="1">
    <source>
        <dbReference type="ARBA" id="ARBA00022977"/>
    </source>
</evidence>
<dbReference type="RefSeq" id="WP_285974911.1">
    <property type="nucleotide sequence ID" value="NZ_CP127221.1"/>
</dbReference>
<keyword evidence="6" id="KW-1185">Reference proteome</keyword>
<dbReference type="InterPro" id="IPR036921">
    <property type="entry name" value="PurM-like_N_sf"/>
</dbReference>
<dbReference type="Gene3D" id="3.90.650.10">
    <property type="entry name" value="PurM-like C-terminal domain"/>
    <property type="match status" value="1"/>
</dbReference>
<dbReference type="EC" id="2.7.4.16" evidence="2"/>
<feature type="domain" description="PurM-like C-terminal" evidence="4">
    <location>
        <begin position="135"/>
        <end position="233"/>
    </location>
</feature>
<dbReference type="InterPro" id="IPR016188">
    <property type="entry name" value="PurM-like_N"/>
</dbReference>
<feature type="binding site" evidence="2">
    <location>
        <position position="186"/>
    </location>
    <ligand>
        <name>Mg(2+)</name>
        <dbReference type="ChEBI" id="CHEBI:18420"/>
        <label>5</label>
    </ligand>
</feature>
<dbReference type="GO" id="GO:0005524">
    <property type="term" value="F:ATP binding"/>
    <property type="evidence" value="ECO:0007669"/>
    <property type="project" value="UniProtKB-UniRule"/>
</dbReference>
<evidence type="ECO:0000259" key="3">
    <source>
        <dbReference type="Pfam" id="PF00586"/>
    </source>
</evidence>
<keyword evidence="2" id="KW-0067">ATP-binding</keyword>
<dbReference type="Proteomes" id="UP001231445">
    <property type="component" value="Chromosome"/>
</dbReference>